<gene>
    <name evidence="1" type="ORF">Q3O60_11135</name>
</gene>
<evidence type="ECO:0000313" key="2">
    <source>
        <dbReference type="Proteomes" id="UP001231616"/>
    </source>
</evidence>
<organism evidence="1 2">
    <name type="scientific">Alkalimonas collagenimarina</name>
    <dbReference type="NCBI Taxonomy" id="400390"/>
    <lineage>
        <taxon>Bacteria</taxon>
        <taxon>Pseudomonadati</taxon>
        <taxon>Pseudomonadota</taxon>
        <taxon>Gammaproteobacteria</taxon>
        <taxon>Alkalimonas</taxon>
    </lineage>
</organism>
<dbReference type="Pfam" id="PF08238">
    <property type="entry name" value="Sel1"/>
    <property type="match status" value="2"/>
</dbReference>
<keyword evidence="2" id="KW-1185">Reference proteome</keyword>
<dbReference type="RefSeq" id="WP_305894009.1">
    <property type="nucleotide sequence ID" value="NZ_JAUZVZ010000014.1"/>
</dbReference>
<evidence type="ECO:0000313" key="1">
    <source>
        <dbReference type="EMBL" id="MDP4536745.1"/>
    </source>
</evidence>
<dbReference type="Proteomes" id="UP001231616">
    <property type="component" value="Unassembled WGS sequence"/>
</dbReference>
<evidence type="ECO:0008006" key="3">
    <source>
        <dbReference type="Google" id="ProtNLM"/>
    </source>
</evidence>
<dbReference type="Gene3D" id="1.25.40.10">
    <property type="entry name" value="Tetratricopeptide repeat domain"/>
    <property type="match status" value="1"/>
</dbReference>
<name>A0ABT9H0E5_9GAMM</name>
<reference evidence="1 2" key="1">
    <citation type="submission" date="2023-08" db="EMBL/GenBank/DDBJ databases">
        <authorList>
            <person name="Joshi A."/>
            <person name="Thite S."/>
        </authorList>
    </citation>
    <scope>NUCLEOTIDE SEQUENCE [LARGE SCALE GENOMIC DNA]</scope>
    <source>
        <strain evidence="1 2">AC40</strain>
    </source>
</reference>
<sequence length="164" mass="18593">MTLKTSRQHLAAMKKLSLAELEDKLLEHQQLLNAIVKDSGMLLPRMLQAPALSEQCKTILTQALKSYAEKDYHHAARLFRQTALLGHSKAQYYLGLMFLKGQGLPASAKHAYCWLLLAAKQREDAALKLVKSLQQQLSETLVQQATELAAERYEYIEDRRMAVL</sequence>
<dbReference type="SMART" id="SM00671">
    <property type="entry name" value="SEL1"/>
    <property type="match status" value="1"/>
</dbReference>
<proteinExistence type="predicted"/>
<dbReference type="InterPro" id="IPR011990">
    <property type="entry name" value="TPR-like_helical_dom_sf"/>
</dbReference>
<protein>
    <recommendedName>
        <fullName evidence="3">Sel1 repeat family protein</fullName>
    </recommendedName>
</protein>
<accession>A0ABT9H0E5</accession>
<dbReference type="SUPFAM" id="SSF81901">
    <property type="entry name" value="HCP-like"/>
    <property type="match status" value="1"/>
</dbReference>
<dbReference type="InterPro" id="IPR006597">
    <property type="entry name" value="Sel1-like"/>
</dbReference>
<dbReference type="EMBL" id="JAUZVZ010000014">
    <property type="protein sequence ID" value="MDP4536745.1"/>
    <property type="molecule type" value="Genomic_DNA"/>
</dbReference>
<comment type="caution">
    <text evidence="1">The sequence shown here is derived from an EMBL/GenBank/DDBJ whole genome shotgun (WGS) entry which is preliminary data.</text>
</comment>